<evidence type="ECO:0000313" key="2">
    <source>
        <dbReference type="EMBL" id="TNN37501.1"/>
    </source>
</evidence>
<evidence type="ECO:0000313" key="3">
    <source>
        <dbReference type="Proteomes" id="UP000314294"/>
    </source>
</evidence>
<organism evidence="2 3">
    <name type="scientific">Liparis tanakae</name>
    <name type="common">Tanaka's snailfish</name>
    <dbReference type="NCBI Taxonomy" id="230148"/>
    <lineage>
        <taxon>Eukaryota</taxon>
        <taxon>Metazoa</taxon>
        <taxon>Chordata</taxon>
        <taxon>Craniata</taxon>
        <taxon>Vertebrata</taxon>
        <taxon>Euteleostomi</taxon>
        <taxon>Actinopterygii</taxon>
        <taxon>Neopterygii</taxon>
        <taxon>Teleostei</taxon>
        <taxon>Neoteleostei</taxon>
        <taxon>Acanthomorphata</taxon>
        <taxon>Eupercaria</taxon>
        <taxon>Perciformes</taxon>
        <taxon>Cottioidei</taxon>
        <taxon>Cottales</taxon>
        <taxon>Liparidae</taxon>
        <taxon>Liparis</taxon>
    </lineage>
</organism>
<evidence type="ECO:0000256" key="1">
    <source>
        <dbReference type="SAM" id="MobiDB-lite"/>
    </source>
</evidence>
<name>A0A4Z2F9K3_9TELE</name>
<keyword evidence="3" id="KW-1185">Reference proteome</keyword>
<reference evidence="2 3" key="1">
    <citation type="submission" date="2019-03" db="EMBL/GenBank/DDBJ databases">
        <title>First draft genome of Liparis tanakae, snailfish: a comprehensive survey of snailfish specific genes.</title>
        <authorList>
            <person name="Kim W."/>
            <person name="Song I."/>
            <person name="Jeong J.-H."/>
            <person name="Kim D."/>
            <person name="Kim S."/>
            <person name="Ryu S."/>
            <person name="Song J.Y."/>
            <person name="Lee S.K."/>
        </authorList>
    </citation>
    <scope>NUCLEOTIDE SEQUENCE [LARGE SCALE GENOMIC DNA]</scope>
    <source>
        <tissue evidence="2">Muscle</tissue>
    </source>
</reference>
<sequence>MKKSGSRRYSHESSFEGTNNAGKPNSTWIHLDASPPRAESPGGDGPVAEGDSMKRRGSLEAFSRTAEWLQGTSVT</sequence>
<proteinExistence type="predicted"/>
<comment type="caution">
    <text evidence="2">The sequence shown here is derived from an EMBL/GenBank/DDBJ whole genome shotgun (WGS) entry which is preliminary data.</text>
</comment>
<accession>A0A4Z2F9K3</accession>
<dbReference type="Proteomes" id="UP000314294">
    <property type="component" value="Unassembled WGS sequence"/>
</dbReference>
<gene>
    <name evidence="2" type="ORF">EYF80_052335</name>
</gene>
<feature type="region of interest" description="Disordered" evidence="1">
    <location>
        <begin position="1"/>
        <end position="58"/>
    </location>
</feature>
<dbReference type="AlphaFoldDB" id="A0A4Z2F9K3"/>
<protein>
    <submittedName>
        <fullName evidence="2">Uncharacterized protein</fullName>
    </submittedName>
</protein>
<feature type="compositionally biased region" description="Polar residues" evidence="1">
    <location>
        <begin position="15"/>
        <end position="28"/>
    </location>
</feature>
<dbReference type="EMBL" id="SRLO01001479">
    <property type="protein sequence ID" value="TNN37501.1"/>
    <property type="molecule type" value="Genomic_DNA"/>
</dbReference>